<dbReference type="AlphaFoldDB" id="A0A2N1N873"/>
<accession>A0A2N1N873</accession>
<dbReference type="EMBL" id="LLXL01000660">
    <property type="protein sequence ID" value="PKK70048.1"/>
    <property type="molecule type" value="Genomic_DNA"/>
</dbReference>
<proteinExistence type="predicted"/>
<dbReference type="Proteomes" id="UP000233469">
    <property type="component" value="Unassembled WGS sequence"/>
</dbReference>
<keyword evidence="1" id="KW-0812">Transmembrane</keyword>
<feature type="transmembrane region" description="Helical" evidence="1">
    <location>
        <begin position="12"/>
        <end position="30"/>
    </location>
</feature>
<evidence type="ECO:0000313" key="2">
    <source>
        <dbReference type="EMBL" id="PKK70048.1"/>
    </source>
</evidence>
<organism evidence="2 3">
    <name type="scientific">Rhizophagus irregularis</name>
    <dbReference type="NCBI Taxonomy" id="588596"/>
    <lineage>
        <taxon>Eukaryota</taxon>
        <taxon>Fungi</taxon>
        <taxon>Fungi incertae sedis</taxon>
        <taxon>Mucoromycota</taxon>
        <taxon>Glomeromycotina</taxon>
        <taxon>Glomeromycetes</taxon>
        <taxon>Glomerales</taxon>
        <taxon>Glomeraceae</taxon>
        <taxon>Rhizophagus</taxon>
    </lineage>
</organism>
<keyword evidence="1" id="KW-0472">Membrane</keyword>
<evidence type="ECO:0000256" key="1">
    <source>
        <dbReference type="SAM" id="Phobius"/>
    </source>
</evidence>
<gene>
    <name evidence="2" type="ORF">RhiirC2_747272</name>
</gene>
<reference evidence="2 3" key="1">
    <citation type="submission" date="2016-04" db="EMBL/GenBank/DDBJ databases">
        <title>Genome analyses suggest a sexual origin of heterokaryosis in a supposedly ancient asexual fungus.</title>
        <authorList>
            <person name="Ropars J."/>
            <person name="Sedzielewska K."/>
            <person name="Noel J."/>
            <person name="Charron P."/>
            <person name="Farinelli L."/>
            <person name="Marton T."/>
            <person name="Kruger M."/>
            <person name="Pelin A."/>
            <person name="Brachmann A."/>
            <person name="Corradi N."/>
        </authorList>
    </citation>
    <scope>NUCLEOTIDE SEQUENCE [LARGE SCALE GENOMIC DNA]</scope>
    <source>
        <strain evidence="2 3">C2</strain>
    </source>
</reference>
<name>A0A2N1N873_9GLOM</name>
<evidence type="ECO:0000313" key="3">
    <source>
        <dbReference type="Proteomes" id="UP000233469"/>
    </source>
</evidence>
<sequence length="51" mass="5834">MDLIYFYKLCKIGKLIIYIIYLLSLVRSVAKDPICSSRGGTKYPVVRPLVL</sequence>
<keyword evidence="1" id="KW-1133">Transmembrane helix</keyword>
<protein>
    <submittedName>
        <fullName evidence="2">Uncharacterized protein</fullName>
    </submittedName>
</protein>
<reference evidence="2 3" key="2">
    <citation type="submission" date="2017-10" db="EMBL/GenBank/DDBJ databases">
        <title>Extensive intraspecific genome diversity in a model arbuscular mycorrhizal fungus.</title>
        <authorList>
            <person name="Chen E.C.H."/>
            <person name="Morin E."/>
            <person name="Baudet D."/>
            <person name="Noel J."/>
            <person name="Ndikumana S."/>
            <person name="Charron P."/>
            <person name="St-Onge C."/>
            <person name="Giorgi J."/>
            <person name="Grigoriev I.V."/>
            <person name="Roux C."/>
            <person name="Martin F.M."/>
            <person name="Corradi N."/>
        </authorList>
    </citation>
    <scope>NUCLEOTIDE SEQUENCE [LARGE SCALE GENOMIC DNA]</scope>
    <source>
        <strain evidence="2 3">C2</strain>
    </source>
</reference>
<comment type="caution">
    <text evidence="2">The sequence shown here is derived from an EMBL/GenBank/DDBJ whole genome shotgun (WGS) entry which is preliminary data.</text>
</comment>